<feature type="non-terminal residue" evidence="1">
    <location>
        <position position="120"/>
    </location>
</feature>
<evidence type="ECO:0000313" key="1">
    <source>
        <dbReference type="EMBL" id="GAF79707.1"/>
    </source>
</evidence>
<dbReference type="AlphaFoldDB" id="X0SUV1"/>
<reference evidence="1" key="1">
    <citation type="journal article" date="2014" name="Front. Microbiol.">
        <title>High frequency of phylogenetically diverse reductive dehalogenase-homologous genes in deep subseafloor sedimentary metagenomes.</title>
        <authorList>
            <person name="Kawai M."/>
            <person name="Futagami T."/>
            <person name="Toyoda A."/>
            <person name="Takaki Y."/>
            <person name="Nishi S."/>
            <person name="Hori S."/>
            <person name="Arai W."/>
            <person name="Tsubouchi T."/>
            <person name="Morono Y."/>
            <person name="Uchiyama I."/>
            <person name="Ito T."/>
            <person name="Fujiyama A."/>
            <person name="Inagaki F."/>
            <person name="Takami H."/>
        </authorList>
    </citation>
    <scope>NUCLEOTIDE SEQUENCE</scope>
    <source>
        <strain evidence="1">Expedition CK06-06</strain>
    </source>
</reference>
<dbReference type="InterPro" id="IPR046164">
    <property type="entry name" value="DUF6166"/>
</dbReference>
<sequence>MKDHKQIKYCANDPCEAEAVMLVEETNTPLCRTCANAYTWGQASPDKHLSPITNNDRSTNRYIAFRTPQGLCVLRPDSTELPPRLDLRNHSPMGFECGYLGSGPAQLALALLADVFDDQV</sequence>
<gene>
    <name evidence="1" type="ORF">S01H1_08862</name>
</gene>
<dbReference type="EMBL" id="BARS01004535">
    <property type="protein sequence ID" value="GAF79707.1"/>
    <property type="molecule type" value="Genomic_DNA"/>
</dbReference>
<protein>
    <submittedName>
        <fullName evidence="1">Uncharacterized protein</fullName>
    </submittedName>
</protein>
<comment type="caution">
    <text evidence="1">The sequence shown here is derived from an EMBL/GenBank/DDBJ whole genome shotgun (WGS) entry which is preliminary data.</text>
</comment>
<name>X0SUV1_9ZZZZ</name>
<organism evidence="1">
    <name type="scientific">marine sediment metagenome</name>
    <dbReference type="NCBI Taxonomy" id="412755"/>
    <lineage>
        <taxon>unclassified sequences</taxon>
        <taxon>metagenomes</taxon>
        <taxon>ecological metagenomes</taxon>
    </lineage>
</organism>
<proteinExistence type="predicted"/>
<accession>X0SUV1</accession>
<dbReference type="Pfam" id="PF19663">
    <property type="entry name" value="DUF6166"/>
    <property type="match status" value="1"/>
</dbReference>